<feature type="region of interest" description="Disordered" evidence="16">
    <location>
        <begin position="538"/>
        <end position="558"/>
    </location>
</feature>
<proteinExistence type="predicted"/>
<evidence type="ECO:0000256" key="5">
    <source>
        <dbReference type="ARBA" id="ARBA00022448"/>
    </source>
</evidence>
<dbReference type="Gene3D" id="2.30.42.10">
    <property type="match status" value="2"/>
</dbReference>
<keyword evidence="18" id="KW-1185">Reference proteome</keyword>
<keyword evidence="11" id="KW-0472">Membrane</keyword>
<evidence type="ECO:0000256" key="6">
    <source>
        <dbReference type="ARBA" id="ARBA00022490"/>
    </source>
</evidence>
<comment type="function">
    <text evidence="13">The coatomer is a cytosolic protein complex that binds to dilysine motifs and reversibly associates with Golgi non-clathrin-coated vesicles, which further mediate biosynthetic protein transport from the ER, via the Golgi up to the trans Golgi network. Coatomer complex is required for budding from Golgi membranes, and is essential for the retrograde Golgi-to-ER transport of dilysine-tagged proteins.</text>
</comment>
<dbReference type="Pfam" id="PF14806">
    <property type="entry name" value="Coatomer_b_Cpla"/>
    <property type="match status" value="1"/>
</dbReference>
<feature type="domain" description="PDZ" evidence="17">
    <location>
        <begin position="1350"/>
        <end position="1417"/>
    </location>
</feature>
<dbReference type="InterPro" id="IPR029446">
    <property type="entry name" value="COPB1_appendage_platform_dom"/>
</dbReference>
<dbReference type="GO" id="GO:0006886">
    <property type="term" value="P:intracellular protein transport"/>
    <property type="evidence" value="ECO:0007669"/>
    <property type="project" value="InterPro"/>
</dbReference>
<evidence type="ECO:0000256" key="1">
    <source>
        <dbReference type="ARBA" id="ARBA00004255"/>
    </source>
</evidence>
<dbReference type="GO" id="GO:0000139">
    <property type="term" value="C:Golgi membrane"/>
    <property type="evidence" value="ECO:0007669"/>
    <property type="project" value="UniProtKB-SubCell"/>
</dbReference>
<feature type="domain" description="PDZ" evidence="17">
    <location>
        <begin position="1259"/>
        <end position="1337"/>
    </location>
</feature>
<keyword evidence="7" id="KW-0677">Repeat</keyword>
<dbReference type="SUPFAM" id="SSF50156">
    <property type="entry name" value="PDZ domain-like"/>
    <property type="match status" value="2"/>
</dbReference>
<keyword evidence="15" id="KW-0175">Coiled coil</keyword>
<dbReference type="SMART" id="SM00228">
    <property type="entry name" value="PDZ"/>
    <property type="match status" value="2"/>
</dbReference>
<evidence type="ECO:0000256" key="12">
    <source>
        <dbReference type="ARBA" id="ARBA00023329"/>
    </source>
</evidence>
<protein>
    <recommendedName>
        <fullName evidence="4">Coatomer subunit beta</fullName>
    </recommendedName>
    <alternativeName>
        <fullName evidence="14">Beta-coat protein</fullName>
    </alternativeName>
</protein>
<evidence type="ECO:0000313" key="18">
    <source>
        <dbReference type="Proteomes" id="UP000095280"/>
    </source>
</evidence>
<dbReference type="PROSITE" id="PS50106">
    <property type="entry name" value="PDZ"/>
    <property type="match status" value="2"/>
</dbReference>
<keyword evidence="12" id="KW-0968">Cytoplasmic vesicle</keyword>
<evidence type="ECO:0000256" key="2">
    <source>
        <dbReference type="ARBA" id="ARBA00004347"/>
    </source>
</evidence>
<evidence type="ECO:0000256" key="10">
    <source>
        <dbReference type="ARBA" id="ARBA00023034"/>
    </source>
</evidence>
<keyword evidence="9" id="KW-0653">Protein transport</keyword>
<dbReference type="InterPro" id="IPR036034">
    <property type="entry name" value="PDZ_sf"/>
</dbReference>
<dbReference type="Pfam" id="PF07718">
    <property type="entry name" value="Coatamer_beta_C"/>
    <property type="match status" value="1"/>
</dbReference>
<evidence type="ECO:0000256" key="8">
    <source>
        <dbReference type="ARBA" id="ARBA00022892"/>
    </source>
</evidence>
<evidence type="ECO:0000259" key="17">
    <source>
        <dbReference type="PROSITE" id="PS50106"/>
    </source>
</evidence>
<dbReference type="Gene3D" id="1.25.10.10">
    <property type="entry name" value="Leucine-rich Repeat Variant"/>
    <property type="match status" value="1"/>
</dbReference>
<comment type="subunit">
    <text evidence="3">Oligomeric complex that consists of at least the alpha, beta, beta', gamma, delta, epsilon and zeta subunits.</text>
</comment>
<organism evidence="18 19">
    <name type="scientific">Macrostomum lignano</name>
    <dbReference type="NCBI Taxonomy" id="282301"/>
    <lineage>
        <taxon>Eukaryota</taxon>
        <taxon>Metazoa</taxon>
        <taxon>Spiralia</taxon>
        <taxon>Lophotrochozoa</taxon>
        <taxon>Platyhelminthes</taxon>
        <taxon>Rhabditophora</taxon>
        <taxon>Macrostomorpha</taxon>
        <taxon>Macrostomida</taxon>
        <taxon>Macrostomidae</taxon>
        <taxon>Macrostomum</taxon>
    </lineage>
</organism>
<feature type="region of interest" description="Disordered" evidence="16">
    <location>
        <begin position="1110"/>
        <end position="1135"/>
    </location>
</feature>
<sequence length="1433" mass="158188">AMLRLDPTKRSTASAALKHKFFFDTTVQPLALFLQDIAEPEQPCYTLINMPTDSEPPSEQKLREDLEKPDVNGKIEALKKVIAMIINGEKFNSSLLMTVVKYVMPSQDHMIKKLLLVFWEVVPKYSPDGKLLHEMILVCDAYRKDLQHPNEFIRGSTLRFLCKLKEPELLEPLMPSIRQCLEYRHTYVRRNAILAIFTIYKNFDSLIPDAPELIASLLDQEQDASCKRNAFMMLLHVDQERALNYLSTCLDQVHTFGDILQLVIVELIYKVCHANPTERSRFIRCVYNLLQSSSAAVRYEAAGTLICLSSAPTAVRSAASAYIDLILKESDNNVKLIVLDRLVGLRETHERILQDLVMDVLRILSATDLEVRKKAMDLALELVTGRTIEEVVGVLKKEVLKTSAAIEQEETGRYRQLLVRTLHNACIRFPDVAPQIVPTLIEFLADGDNYNEKAPTGAAEDVLVFVREAIQKFDHLKSLILQKLMESLATVKNAKIYRSALWILGEHCTEVEDIQSVMTLVRQALGDLPLVEDELKRAASTGEDQDQQQESALSSQASGLAQKRVTADGTYASQTAFSVTGGKSGSSGGKSGGVGASLGTDKDDRPVLRRHLLKGDFFIGAALGTALTKLAVRYLARVPDPTRQNRFVAECMLVLSCILHLGRSGMPERPVSPDDFEHLWLCMKVLAERSQPMMEVFDLYCREALDQLLSSQLAEEKSCETVRTKRAVQPDDPVRFIQLAPANEFGDLEDRFDLTLSQALGTAAKPESDILLSSKLNKVTQLTGFSDPVYAEAYVHVNQYDIVLDVLLVNQTADTLQSLSLELATLGDLKLVEKPAPLTLASKDFANIKANIKVTSTENGIIFGNIVYDVRGAAGDRNCVVLNDIHIDIMDYIVPSHCSDVDFRRMWVEFEWENKVAVATGISDLRDFLAHLIKATNMRCLTPEKALTGECGFLAANLYARSIFGEDALANLSIEKPPNQPNAPVTGHIRIRAKSQGMALRVDFVYNDMMNWSLSRSSLSLNWHFSAAFRTLSAYARTSSPDFREHCWKEYLSAKTNVAGTKIPRRLCSISVNDSSLGFLGEAWSGTEIACLREQQQQHQHKPSRDVNYHVYSTTQPQPPLSPQPPQPHQHHQSLLASARAECIRLRSELFSARSALASERSAAIAASREWRKVMSERDEVHNEIRQLTARCERAELALSSALEERDRLRAATAAFAVTSEDAECGDDYQDREGFPSELVDNQLTLLCVDIRPIVDDCGFQLSALPDPSGYHRIVSVTPGGPADAAADPSNPHHCLRPGDWLRRINGVDVAGWSASAALSAVSAAAPACQLVVARQPDADAANSSCTTQLVKCVVSASDRPLGDLLQVEAGFYVKQLLSASAAAASASIGPLSIGDRILAIDDRPLDGLSLLAAAAVAPLESSDPACLLSISC</sequence>
<evidence type="ECO:0000256" key="9">
    <source>
        <dbReference type="ARBA" id="ARBA00022927"/>
    </source>
</evidence>
<dbReference type="PANTHER" id="PTHR10635:SF0">
    <property type="entry name" value="COATOMER SUBUNIT BETA"/>
    <property type="match status" value="1"/>
</dbReference>
<evidence type="ECO:0000256" key="3">
    <source>
        <dbReference type="ARBA" id="ARBA00011775"/>
    </source>
</evidence>
<dbReference type="InterPro" id="IPR002553">
    <property type="entry name" value="Clathrin/coatomer_adapt-like_N"/>
</dbReference>
<keyword evidence="10" id="KW-0333">Golgi apparatus</keyword>
<dbReference type="GO" id="GO:0006891">
    <property type="term" value="P:intra-Golgi vesicle-mediated transport"/>
    <property type="evidence" value="ECO:0007669"/>
    <property type="project" value="TreeGrafter"/>
</dbReference>
<dbReference type="SUPFAM" id="SSF48371">
    <property type="entry name" value="ARM repeat"/>
    <property type="match status" value="1"/>
</dbReference>
<dbReference type="Pfam" id="PF01602">
    <property type="entry name" value="Adaptin_N"/>
    <property type="match status" value="1"/>
</dbReference>
<dbReference type="InterPro" id="IPR016024">
    <property type="entry name" value="ARM-type_fold"/>
</dbReference>
<dbReference type="GO" id="GO:0006888">
    <property type="term" value="P:endoplasmic reticulum to Golgi vesicle-mediated transport"/>
    <property type="evidence" value="ECO:0007669"/>
    <property type="project" value="TreeGrafter"/>
</dbReference>
<dbReference type="InterPro" id="IPR016460">
    <property type="entry name" value="COPB1"/>
</dbReference>
<comment type="subcellular location">
    <subcellularLocation>
        <location evidence="2">Cytoplasmic vesicle</location>
        <location evidence="2">COPI-coated vesicle membrane</location>
        <topology evidence="2">Peripheral membrane protein</topology>
        <orientation evidence="2">Cytoplasmic side</orientation>
    </subcellularLocation>
    <subcellularLocation>
        <location evidence="1">Golgi apparatus membrane</location>
        <topology evidence="1">Peripheral membrane protein</topology>
        <orientation evidence="1">Cytoplasmic side</orientation>
    </subcellularLocation>
</comment>
<feature type="compositionally biased region" description="Gly residues" evidence="16">
    <location>
        <begin position="582"/>
        <end position="596"/>
    </location>
</feature>
<dbReference type="InterPro" id="IPR001478">
    <property type="entry name" value="PDZ"/>
</dbReference>
<dbReference type="InterPro" id="IPR011710">
    <property type="entry name" value="Coatomer_bsu_C"/>
</dbReference>
<dbReference type="Proteomes" id="UP000095280">
    <property type="component" value="Unplaced"/>
</dbReference>
<dbReference type="InterPro" id="IPR011989">
    <property type="entry name" value="ARM-like"/>
</dbReference>
<evidence type="ECO:0000313" key="19">
    <source>
        <dbReference type="WBParaSite" id="maker-uti_cns_0011278-snap-gene-0.2-mRNA-1"/>
    </source>
</evidence>
<evidence type="ECO:0000256" key="4">
    <source>
        <dbReference type="ARBA" id="ARBA00017024"/>
    </source>
</evidence>
<dbReference type="FunFam" id="1.25.10.10:FF:000444">
    <property type="entry name" value="Coatomer subunit beta"/>
    <property type="match status" value="1"/>
</dbReference>
<feature type="coiled-coil region" evidence="15">
    <location>
        <begin position="1178"/>
        <end position="1212"/>
    </location>
</feature>
<evidence type="ECO:0000256" key="7">
    <source>
        <dbReference type="ARBA" id="ARBA00022737"/>
    </source>
</evidence>
<evidence type="ECO:0000256" key="14">
    <source>
        <dbReference type="ARBA" id="ARBA00030841"/>
    </source>
</evidence>
<reference evidence="19" key="1">
    <citation type="submission" date="2016-11" db="UniProtKB">
        <authorList>
            <consortium name="WormBaseParasite"/>
        </authorList>
    </citation>
    <scope>IDENTIFICATION</scope>
</reference>
<evidence type="ECO:0000256" key="15">
    <source>
        <dbReference type="SAM" id="Coils"/>
    </source>
</evidence>
<dbReference type="PANTHER" id="PTHR10635">
    <property type="entry name" value="COATOMER SUBUNIT BETA"/>
    <property type="match status" value="1"/>
</dbReference>
<evidence type="ECO:0000256" key="11">
    <source>
        <dbReference type="ARBA" id="ARBA00023136"/>
    </source>
</evidence>
<name>A0A1I8IAJ2_9PLAT</name>
<dbReference type="WBParaSite" id="maker-uti_cns_0011278-snap-gene-0.2-mRNA-1">
    <property type="protein sequence ID" value="maker-uti_cns_0011278-snap-gene-0.2-mRNA-1"/>
    <property type="gene ID" value="maker-uti_cns_0011278-snap-gene-0.2"/>
</dbReference>
<keyword evidence="6" id="KW-0963">Cytoplasm</keyword>
<evidence type="ECO:0000256" key="13">
    <source>
        <dbReference type="ARBA" id="ARBA00025536"/>
    </source>
</evidence>
<feature type="compositionally biased region" description="Pro residues" evidence="16">
    <location>
        <begin position="1117"/>
        <end position="1128"/>
    </location>
</feature>
<keyword evidence="8" id="KW-0931">ER-Golgi transport</keyword>
<dbReference type="CDD" id="cd00136">
    <property type="entry name" value="PDZ_canonical"/>
    <property type="match status" value="1"/>
</dbReference>
<keyword evidence="5" id="KW-0813">Transport</keyword>
<feature type="region of interest" description="Disordered" evidence="16">
    <location>
        <begin position="580"/>
        <end position="602"/>
    </location>
</feature>
<feature type="compositionally biased region" description="Low complexity" evidence="16">
    <location>
        <begin position="548"/>
        <end position="558"/>
    </location>
</feature>
<dbReference type="GO" id="GO:0005198">
    <property type="term" value="F:structural molecule activity"/>
    <property type="evidence" value="ECO:0007669"/>
    <property type="project" value="InterPro"/>
</dbReference>
<accession>A0A1I8IAJ2</accession>
<dbReference type="GO" id="GO:0030126">
    <property type="term" value="C:COPI vesicle coat"/>
    <property type="evidence" value="ECO:0007669"/>
    <property type="project" value="InterPro"/>
</dbReference>
<evidence type="ECO:0000256" key="16">
    <source>
        <dbReference type="SAM" id="MobiDB-lite"/>
    </source>
</evidence>